<reference evidence="10 11" key="1">
    <citation type="submission" date="2018-08" db="EMBL/GenBank/DDBJ databases">
        <title>Henriciella mobilis sp. nov., isolated from seawater.</title>
        <authorList>
            <person name="Cheng H."/>
            <person name="Wu Y.-H."/>
            <person name="Xu X.-W."/>
            <person name="Guo L.-L."/>
        </authorList>
    </citation>
    <scope>NUCLEOTIDE SEQUENCE [LARGE SCALE GENOMIC DNA]</scope>
    <source>
        <strain evidence="10 11">CCUG67844</strain>
    </source>
</reference>
<keyword evidence="4 8" id="KW-0813">Transport</keyword>
<dbReference type="NCBIfam" id="TIGR02135">
    <property type="entry name" value="phoU_full"/>
    <property type="match status" value="1"/>
</dbReference>
<accession>A0A399RBZ8</accession>
<evidence type="ECO:0000256" key="7">
    <source>
        <dbReference type="ARBA" id="ARBA00056181"/>
    </source>
</evidence>
<keyword evidence="5 8" id="KW-0963">Cytoplasm</keyword>
<dbReference type="Proteomes" id="UP000265845">
    <property type="component" value="Unassembled WGS sequence"/>
</dbReference>
<protein>
    <recommendedName>
        <fullName evidence="8">Phosphate-specific transport system accessory protein PhoU</fullName>
    </recommendedName>
</protein>
<dbReference type="InterPro" id="IPR026022">
    <property type="entry name" value="PhoU_dom"/>
</dbReference>
<comment type="subcellular location">
    <subcellularLocation>
        <location evidence="1 8">Cytoplasm</location>
    </subcellularLocation>
</comment>
<dbReference type="OrthoDB" id="9814256at2"/>
<sequence>MPDHIVTAFTDELEHLSANLLRMGGLAESMIMDASRAVATFDLELARDVIKRDRSIDELEVEAERAIIRLIALRHPMAGDLRAVLGAMKLAGDIERIGDLCKNIAKRCLELTGDENRAAVKGIERMSRAVSHQLQMALDCYLRQDIEAAKMVLDMDDDIDDHYTSLFRETLTYMMEDPRQIGSNTHLIFMAKNLERIGDHATNIAKAVYYMVTGEATTGAKVESRLANDEGEQR</sequence>
<proteinExistence type="inferred from homology"/>
<keyword evidence="11" id="KW-1185">Reference proteome</keyword>
<evidence type="ECO:0000313" key="10">
    <source>
        <dbReference type="EMBL" id="RIJ27455.1"/>
    </source>
</evidence>
<gene>
    <name evidence="10" type="primary">phoU</name>
    <name evidence="10" type="ORF">D1222_13745</name>
</gene>
<evidence type="ECO:0000313" key="11">
    <source>
        <dbReference type="Proteomes" id="UP000265845"/>
    </source>
</evidence>
<evidence type="ECO:0000256" key="8">
    <source>
        <dbReference type="PIRNR" id="PIRNR003107"/>
    </source>
</evidence>
<dbReference type="Gene3D" id="1.20.58.220">
    <property type="entry name" value="Phosphate transport system protein phou homolog 2, domain 2"/>
    <property type="match status" value="2"/>
</dbReference>
<dbReference type="GO" id="GO:0045936">
    <property type="term" value="P:negative regulation of phosphate metabolic process"/>
    <property type="evidence" value="ECO:0007669"/>
    <property type="project" value="InterPro"/>
</dbReference>
<dbReference type="PANTHER" id="PTHR42930">
    <property type="entry name" value="PHOSPHATE-SPECIFIC TRANSPORT SYSTEM ACCESSORY PROTEIN PHOU"/>
    <property type="match status" value="1"/>
</dbReference>
<dbReference type="PANTHER" id="PTHR42930:SF3">
    <property type="entry name" value="PHOSPHATE-SPECIFIC TRANSPORT SYSTEM ACCESSORY PROTEIN PHOU"/>
    <property type="match status" value="1"/>
</dbReference>
<dbReference type="FunFam" id="1.20.58.220:FF:000004">
    <property type="entry name" value="Phosphate-specific transport system accessory protein PhoU"/>
    <property type="match status" value="1"/>
</dbReference>
<feature type="domain" description="PhoU" evidence="9">
    <location>
        <begin position="20"/>
        <end position="107"/>
    </location>
</feature>
<dbReference type="EMBL" id="QWGA01000008">
    <property type="protein sequence ID" value="RIJ27455.1"/>
    <property type="molecule type" value="Genomic_DNA"/>
</dbReference>
<dbReference type="InterPro" id="IPR028366">
    <property type="entry name" value="PhoU"/>
</dbReference>
<evidence type="ECO:0000256" key="2">
    <source>
        <dbReference type="ARBA" id="ARBA00008107"/>
    </source>
</evidence>
<feature type="domain" description="PhoU" evidence="9">
    <location>
        <begin position="123"/>
        <end position="208"/>
    </location>
</feature>
<evidence type="ECO:0000256" key="6">
    <source>
        <dbReference type="ARBA" id="ARBA00022592"/>
    </source>
</evidence>
<evidence type="ECO:0000256" key="4">
    <source>
        <dbReference type="ARBA" id="ARBA00022448"/>
    </source>
</evidence>
<evidence type="ECO:0000256" key="5">
    <source>
        <dbReference type="ARBA" id="ARBA00022490"/>
    </source>
</evidence>
<comment type="subunit">
    <text evidence="3 8">Homodimer.</text>
</comment>
<evidence type="ECO:0000259" key="9">
    <source>
        <dbReference type="Pfam" id="PF01895"/>
    </source>
</evidence>
<dbReference type="GO" id="GO:0030643">
    <property type="term" value="P:intracellular phosphate ion homeostasis"/>
    <property type="evidence" value="ECO:0007669"/>
    <property type="project" value="InterPro"/>
</dbReference>
<dbReference type="PIRSF" id="PIRSF003107">
    <property type="entry name" value="PhoU"/>
    <property type="match status" value="1"/>
</dbReference>
<dbReference type="InterPro" id="IPR038078">
    <property type="entry name" value="PhoU-like_sf"/>
</dbReference>
<comment type="similarity">
    <text evidence="2 8">Belongs to the PhoU family.</text>
</comment>
<dbReference type="AlphaFoldDB" id="A0A399RBZ8"/>
<dbReference type="SUPFAM" id="SSF109755">
    <property type="entry name" value="PhoU-like"/>
    <property type="match status" value="1"/>
</dbReference>
<evidence type="ECO:0000256" key="3">
    <source>
        <dbReference type="ARBA" id="ARBA00011738"/>
    </source>
</evidence>
<dbReference type="GO" id="GO:0005737">
    <property type="term" value="C:cytoplasm"/>
    <property type="evidence" value="ECO:0007669"/>
    <property type="project" value="UniProtKB-SubCell"/>
</dbReference>
<comment type="function">
    <text evidence="7 8">Plays a role in the regulation of phosphate uptake.</text>
</comment>
<organism evidence="10 11">
    <name type="scientific">Henriciella algicola</name>
    <dbReference type="NCBI Taxonomy" id="1608422"/>
    <lineage>
        <taxon>Bacteria</taxon>
        <taxon>Pseudomonadati</taxon>
        <taxon>Pseudomonadota</taxon>
        <taxon>Alphaproteobacteria</taxon>
        <taxon>Hyphomonadales</taxon>
        <taxon>Hyphomonadaceae</taxon>
        <taxon>Henriciella</taxon>
    </lineage>
</organism>
<evidence type="ECO:0000256" key="1">
    <source>
        <dbReference type="ARBA" id="ARBA00004496"/>
    </source>
</evidence>
<dbReference type="Pfam" id="PF01895">
    <property type="entry name" value="PhoU"/>
    <property type="match status" value="2"/>
</dbReference>
<dbReference type="RefSeq" id="WP_119454832.1">
    <property type="nucleotide sequence ID" value="NZ_QWGA01000008.1"/>
</dbReference>
<name>A0A399RBZ8_9PROT</name>
<dbReference type="GO" id="GO:0006817">
    <property type="term" value="P:phosphate ion transport"/>
    <property type="evidence" value="ECO:0007669"/>
    <property type="project" value="UniProtKB-KW"/>
</dbReference>
<comment type="caution">
    <text evidence="10">The sequence shown here is derived from an EMBL/GenBank/DDBJ whole genome shotgun (WGS) entry which is preliminary data.</text>
</comment>
<keyword evidence="6 8" id="KW-0592">Phosphate transport</keyword>